<dbReference type="RefSeq" id="WP_098480866.1">
    <property type="nucleotide sequence ID" value="NZ_PDJN01000003.1"/>
</dbReference>
<dbReference type="AlphaFoldDB" id="A0A7Z1K1H3"/>
<evidence type="ECO:0000313" key="2">
    <source>
        <dbReference type="Proteomes" id="UP000221580"/>
    </source>
</evidence>
<accession>A0A7Z1K1H3</accession>
<name>A0A7Z1K1H3_9PSED</name>
<comment type="caution">
    <text evidence="1">The sequence shown here is derived from an EMBL/GenBank/DDBJ whole genome shotgun (WGS) entry which is preliminary data.</text>
</comment>
<organism evidence="1 2">
    <name type="scientific">Pseudomonas poae</name>
    <dbReference type="NCBI Taxonomy" id="200451"/>
    <lineage>
        <taxon>Bacteria</taxon>
        <taxon>Pseudomonadati</taxon>
        <taxon>Pseudomonadota</taxon>
        <taxon>Gammaproteobacteria</taxon>
        <taxon>Pseudomonadales</taxon>
        <taxon>Pseudomonadaceae</taxon>
        <taxon>Pseudomonas</taxon>
    </lineage>
</organism>
<sequence>MTTSNTLIKIKPSNLYYTDYSETAVKGDDPKKTAEDADRFSRKEKYEVVDMINSIGWKDNNNTLKSLLIVEWMIHEKLPGTTQGRAKVQAWIYANYAALSKDYPR</sequence>
<dbReference type="EMBL" id="PDJN01000003">
    <property type="protein sequence ID" value="PFG61256.1"/>
    <property type="molecule type" value="Genomic_DNA"/>
</dbReference>
<dbReference type="Proteomes" id="UP000221580">
    <property type="component" value="Unassembled WGS sequence"/>
</dbReference>
<protein>
    <submittedName>
        <fullName evidence="1">Uncharacterized protein</fullName>
    </submittedName>
</protein>
<reference evidence="1 2" key="2">
    <citation type="submission" date="2017-10" db="EMBL/GenBank/DDBJ databases">
        <title>Bacterial endophytes that colonize and modify switchgrass growth.</title>
        <authorList>
            <person name="Debolt S."/>
        </authorList>
    </citation>
    <scope>NUCLEOTIDE SEQUENCE [LARGE SCALE GENOMIC DNA]</scope>
    <source>
        <strain evidence="1 2">A2-S9</strain>
    </source>
</reference>
<gene>
    <name evidence="1" type="ORF">DM05_5998</name>
</gene>
<proteinExistence type="predicted"/>
<reference evidence="1 2" key="1">
    <citation type="submission" date="2017-09" db="EMBL/GenBank/DDBJ databases">
        <authorList>
            <person name="DeBolt S."/>
            <person name="Huntemann M."/>
            <person name="Clum A."/>
            <person name="Pillay M."/>
            <person name="Palaniappan K."/>
            <person name="Varghese N."/>
            <person name="Mikhailova N."/>
            <person name="Stamatis D."/>
            <person name="Reddy T."/>
            <person name="Daum C."/>
            <person name="Shapiro N."/>
            <person name="Ivanova N."/>
            <person name="Kyrpides N."/>
            <person name="Woyke T."/>
        </authorList>
    </citation>
    <scope>NUCLEOTIDE SEQUENCE [LARGE SCALE GENOMIC DNA]</scope>
    <source>
        <strain evidence="1 2">A2-S9</strain>
    </source>
</reference>
<evidence type="ECO:0000313" key="1">
    <source>
        <dbReference type="EMBL" id="PFG61256.1"/>
    </source>
</evidence>